<dbReference type="SMART" id="SM00563">
    <property type="entry name" value="PlsC"/>
    <property type="match status" value="1"/>
</dbReference>
<evidence type="ECO:0000313" key="7">
    <source>
        <dbReference type="Proteomes" id="UP001410394"/>
    </source>
</evidence>
<evidence type="ECO:0000313" key="6">
    <source>
        <dbReference type="EMBL" id="MEN3066868.1"/>
    </source>
</evidence>
<comment type="caution">
    <text evidence="6">The sequence shown here is derived from an EMBL/GenBank/DDBJ whole genome shotgun (WGS) entry which is preliminary data.</text>
</comment>
<evidence type="ECO:0000256" key="1">
    <source>
        <dbReference type="ARBA" id="ARBA00005189"/>
    </source>
</evidence>
<feature type="transmembrane region" description="Helical" evidence="4">
    <location>
        <begin position="20"/>
        <end position="41"/>
    </location>
</feature>
<evidence type="ECO:0000256" key="4">
    <source>
        <dbReference type="SAM" id="Phobius"/>
    </source>
</evidence>
<dbReference type="PROSITE" id="PS51257">
    <property type="entry name" value="PROKAR_LIPOPROTEIN"/>
    <property type="match status" value="1"/>
</dbReference>
<dbReference type="EMBL" id="JBDIVE010000001">
    <property type="protein sequence ID" value="MEN3066868.1"/>
    <property type="molecule type" value="Genomic_DNA"/>
</dbReference>
<keyword evidence="4" id="KW-0472">Membrane</keyword>
<evidence type="ECO:0000256" key="2">
    <source>
        <dbReference type="ARBA" id="ARBA00022679"/>
    </source>
</evidence>
<accession>A0ABU9YT21</accession>
<dbReference type="PANTHER" id="PTHR10434:SF66">
    <property type="entry name" value="PHOSPHOLIPID_GLYCEROL ACYLTRANSFERASE DOMAIN-CONTAINING PROTEIN"/>
    <property type="match status" value="1"/>
</dbReference>
<keyword evidence="3 6" id="KW-0012">Acyltransferase</keyword>
<feature type="domain" description="Phospholipid/glycerol acyltransferase" evidence="5">
    <location>
        <begin position="92"/>
        <end position="200"/>
    </location>
</feature>
<keyword evidence="2" id="KW-0808">Transferase</keyword>
<evidence type="ECO:0000259" key="5">
    <source>
        <dbReference type="SMART" id="SM00563"/>
    </source>
</evidence>
<dbReference type="PANTHER" id="PTHR10434">
    <property type="entry name" value="1-ACYL-SN-GLYCEROL-3-PHOSPHATE ACYLTRANSFERASE"/>
    <property type="match status" value="1"/>
</dbReference>
<reference evidence="6 7" key="1">
    <citation type="journal article" date="2018" name="Int. J. Syst. Evol. Microbiol.">
        <title>Uliginosibacterium sediminicola sp. nov., isolated from freshwater sediment.</title>
        <authorList>
            <person name="Hwang W.M."/>
            <person name="Kim S.M."/>
            <person name="Kang K."/>
            <person name="Ahn T.Y."/>
        </authorList>
    </citation>
    <scope>NUCLEOTIDE SEQUENCE [LARGE SCALE GENOMIC DNA]</scope>
    <source>
        <strain evidence="6 7">M1-21</strain>
    </source>
</reference>
<dbReference type="CDD" id="cd07989">
    <property type="entry name" value="LPLAT_AGPAT-like"/>
    <property type="match status" value="1"/>
</dbReference>
<proteinExistence type="predicted"/>
<keyword evidence="4" id="KW-0812">Transmembrane</keyword>
<dbReference type="Pfam" id="PF01553">
    <property type="entry name" value="Acyltransferase"/>
    <property type="match status" value="1"/>
</dbReference>
<evidence type="ECO:0000256" key="3">
    <source>
        <dbReference type="ARBA" id="ARBA00023315"/>
    </source>
</evidence>
<name>A0ABU9YT21_9RHOO</name>
<dbReference type="RefSeq" id="WP_345917639.1">
    <property type="nucleotide sequence ID" value="NZ_JBDIVE010000001.1"/>
</dbReference>
<dbReference type="GO" id="GO:0016746">
    <property type="term" value="F:acyltransferase activity"/>
    <property type="evidence" value="ECO:0007669"/>
    <property type="project" value="UniProtKB-KW"/>
</dbReference>
<dbReference type="SUPFAM" id="SSF69593">
    <property type="entry name" value="Glycerol-3-phosphate (1)-acyltransferase"/>
    <property type="match status" value="1"/>
</dbReference>
<comment type="pathway">
    <text evidence="1">Lipid metabolism.</text>
</comment>
<dbReference type="InterPro" id="IPR002123">
    <property type="entry name" value="Plipid/glycerol_acylTrfase"/>
</dbReference>
<protein>
    <submittedName>
        <fullName evidence="6">Lysophospholipid acyltransferase family protein</fullName>
    </submittedName>
</protein>
<keyword evidence="4" id="KW-1133">Transmembrane helix</keyword>
<gene>
    <name evidence="6" type="ORF">ABDB84_00170</name>
</gene>
<keyword evidence="7" id="KW-1185">Reference proteome</keyword>
<sequence>MRLERRGARRSLLRCALDHLGLWLGLAMLGIGCLLWTLVAVLCERLPGEARRRLGQRGAMYGFRLYLFLLQCLGIARFELSALDALAKGPAMILAPNHPGMLDALMIISRLPRVVCVTKASLVDSVFMGAGARLAGYIRNDWFLGTSALAIEALRRGEHVLIFPEGTRTERFPINAVRGSIGITAQRSALPIQTLIIEGDCAFLAKGWGWLKRPDLPMHFSIRLGERIEPPHDARALPALLEASFARQLAGTQHSALHRFLVQEDA</sequence>
<dbReference type="Proteomes" id="UP001410394">
    <property type="component" value="Unassembled WGS sequence"/>
</dbReference>
<organism evidence="6 7">
    <name type="scientific">Uliginosibacterium sediminicola</name>
    <dbReference type="NCBI Taxonomy" id="2024550"/>
    <lineage>
        <taxon>Bacteria</taxon>
        <taxon>Pseudomonadati</taxon>
        <taxon>Pseudomonadota</taxon>
        <taxon>Betaproteobacteria</taxon>
        <taxon>Rhodocyclales</taxon>
        <taxon>Zoogloeaceae</taxon>
        <taxon>Uliginosibacterium</taxon>
    </lineage>
</organism>